<dbReference type="Gene3D" id="3.10.20.90">
    <property type="entry name" value="Phosphatidylinositol 3-kinase Catalytic Subunit, Chain A, domain 1"/>
    <property type="match status" value="1"/>
</dbReference>
<dbReference type="Proteomes" id="UP000799291">
    <property type="component" value="Unassembled WGS sequence"/>
</dbReference>
<dbReference type="PANTHER" id="PTHR13169:SF0">
    <property type="entry name" value="UBIQUITIN-LIKE PROTEIN 3"/>
    <property type="match status" value="1"/>
</dbReference>
<organism evidence="3 4">
    <name type="scientific">Lentithecium fluviatile CBS 122367</name>
    <dbReference type="NCBI Taxonomy" id="1168545"/>
    <lineage>
        <taxon>Eukaryota</taxon>
        <taxon>Fungi</taxon>
        <taxon>Dikarya</taxon>
        <taxon>Ascomycota</taxon>
        <taxon>Pezizomycotina</taxon>
        <taxon>Dothideomycetes</taxon>
        <taxon>Pleosporomycetidae</taxon>
        <taxon>Pleosporales</taxon>
        <taxon>Massarineae</taxon>
        <taxon>Lentitheciaceae</taxon>
        <taxon>Lentithecium</taxon>
    </lineage>
</organism>
<accession>A0A6G1JLQ5</accession>
<dbReference type="AlphaFoldDB" id="A0A6G1JLQ5"/>
<feature type="region of interest" description="Disordered" evidence="1">
    <location>
        <begin position="1"/>
        <end position="115"/>
    </location>
</feature>
<feature type="compositionally biased region" description="Polar residues" evidence="1">
    <location>
        <begin position="67"/>
        <end position="80"/>
    </location>
</feature>
<evidence type="ECO:0000313" key="3">
    <source>
        <dbReference type="EMBL" id="KAF2691160.1"/>
    </source>
</evidence>
<evidence type="ECO:0000259" key="2">
    <source>
        <dbReference type="Pfam" id="PF13881"/>
    </source>
</evidence>
<dbReference type="PANTHER" id="PTHR13169">
    <property type="entry name" value="UBIQUITIN-LIKE PROTEIN 3 HCG-1 PROTEIN"/>
    <property type="match status" value="1"/>
</dbReference>
<evidence type="ECO:0000256" key="1">
    <source>
        <dbReference type="SAM" id="MobiDB-lite"/>
    </source>
</evidence>
<dbReference type="OrthoDB" id="1043111at2759"/>
<feature type="domain" description="UBL3-like ubiquitin" evidence="2">
    <location>
        <begin position="154"/>
        <end position="247"/>
    </location>
</feature>
<dbReference type="EMBL" id="MU005570">
    <property type="protein sequence ID" value="KAF2691160.1"/>
    <property type="molecule type" value="Genomic_DNA"/>
</dbReference>
<gene>
    <name evidence="3" type="ORF">K458DRAFT_412475</name>
</gene>
<dbReference type="Pfam" id="PF13881">
    <property type="entry name" value="Rad60-SLD_2"/>
    <property type="match status" value="1"/>
</dbReference>
<sequence>MASPSDQPPASAAQPTPSAGSHPTSGHDAASTSPVEMKTLPASAPEPAATNTATATQPAETPEPVSIVTSTSQTQATESIVPSVASKPTPPTNLNRSETEAIGPSTDTPAANPDNTNGPVVVIMLLLTTGARHPYKIDEKYLKKRNVDVEEMDPYNISVYTLKELIWRDWREEWEPRPTSPSSIRLIHFGRMLDDKSPLKDCRFQTDTPNVVHMTVKPQEVVDEEDAKTGKGGHRRDGDEESHASCRCVIL</sequence>
<reference evidence="3" key="1">
    <citation type="journal article" date="2020" name="Stud. Mycol.">
        <title>101 Dothideomycetes genomes: a test case for predicting lifestyles and emergence of pathogens.</title>
        <authorList>
            <person name="Haridas S."/>
            <person name="Albert R."/>
            <person name="Binder M."/>
            <person name="Bloem J."/>
            <person name="Labutti K."/>
            <person name="Salamov A."/>
            <person name="Andreopoulos B."/>
            <person name="Baker S."/>
            <person name="Barry K."/>
            <person name="Bills G."/>
            <person name="Bluhm B."/>
            <person name="Cannon C."/>
            <person name="Castanera R."/>
            <person name="Culley D."/>
            <person name="Daum C."/>
            <person name="Ezra D."/>
            <person name="Gonzalez J."/>
            <person name="Henrissat B."/>
            <person name="Kuo A."/>
            <person name="Liang C."/>
            <person name="Lipzen A."/>
            <person name="Lutzoni F."/>
            <person name="Magnuson J."/>
            <person name="Mondo S."/>
            <person name="Nolan M."/>
            <person name="Ohm R."/>
            <person name="Pangilinan J."/>
            <person name="Park H.-J."/>
            <person name="Ramirez L."/>
            <person name="Alfaro M."/>
            <person name="Sun H."/>
            <person name="Tritt A."/>
            <person name="Yoshinaga Y."/>
            <person name="Zwiers L.-H."/>
            <person name="Turgeon B."/>
            <person name="Goodwin S."/>
            <person name="Spatafora J."/>
            <person name="Crous P."/>
            <person name="Grigoriev I."/>
        </authorList>
    </citation>
    <scope>NUCLEOTIDE SEQUENCE</scope>
    <source>
        <strain evidence="3">CBS 122367</strain>
    </source>
</reference>
<feature type="compositionally biased region" description="Polar residues" evidence="1">
    <location>
        <begin position="105"/>
        <end position="115"/>
    </location>
</feature>
<dbReference type="InterPro" id="IPR039540">
    <property type="entry name" value="UBL3-like_ubiquitin_dom"/>
</dbReference>
<keyword evidence="4" id="KW-1185">Reference proteome</keyword>
<protein>
    <recommendedName>
        <fullName evidence="2">UBL3-like ubiquitin domain-containing protein</fullName>
    </recommendedName>
</protein>
<feature type="compositionally biased region" description="Low complexity" evidence="1">
    <location>
        <begin position="41"/>
        <end position="64"/>
    </location>
</feature>
<evidence type="ECO:0000313" key="4">
    <source>
        <dbReference type="Proteomes" id="UP000799291"/>
    </source>
</evidence>
<dbReference type="InterPro" id="IPR040015">
    <property type="entry name" value="UBL3-like"/>
</dbReference>
<name>A0A6G1JLQ5_9PLEO</name>
<dbReference type="SUPFAM" id="SSF54236">
    <property type="entry name" value="Ubiquitin-like"/>
    <property type="match status" value="1"/>
</dbReference>
<proteinExistence type="predicted"/>
<dbReference type="InterPro" id="IPR029071">
    <property type="entry name" value="Ubiquitin-like_domsf"/>
</dbReference>
<feature type="compositionally biased region" description="Low complexity" evidence="1">
    <location>
        <begin position="1"/>
        <end position="21"/>
    </location>
</feature>